<name>A0A1U7YTL8_NICSY</name>
<sequence length="121" mass="13964">MPQVSVSDSGHSEVLWSSSNQKVKQFLGGPKQLIKMKHGSGRSRHSIMTPQTNHHIFKLTRFYLSETRARKFVNPQDPPWGKHGSRARKFYFFCKDPPEESMAQAPTWRTRVNISRLVPSQ</sequence>
<organism evidence="1 2">
    <name type="scientific">Nicotiana sylvestris</name>
    <name type="common">Wood tobacco</name>
    <name type="synonym">South American tobacco</name>
    <dbReference type="NCBI Taxonomy" id="4096"/>
    <lineage>
        <taxon>Eukaryota</taxon>
        <taxon>Viridiplantae</taxon>
        <taxon>Streptophyta</taxon>
        <taxon>Embryophyta</taxon>
        <taxon>Tracheophyta</taxon>
        <taxon>Spermatophyta</taxon>
        <taxon>Magnoliopsida</taxon>
        <taxon>eudicotyledons</taxon>
        <taxon>Gunneridae</taxon>
        <taxon>Pentapetalae</taxon>
        <taxon>asterids</taxon>
        <taxon>lamiids</taxon>
        <taxon>Solanales</taxon>
        <taxon>Solanaceae</taxon>
        <taxon>Nicotianoideae</taxon>
        <taxon>Nicotianeae</taxon>
        <taxon>Nicotiana</taxon>
    </lineage>
</organism>
<reference evidence="2" key="2">
    <citation type="submission" date="2025-08" db="UniProtKB">
        <authorList>
            <consortium name="RefSeq"/>
        </authorList>
    </citation>
    <scope>IDENTIFICATION</scope>
    <source>
        <tissue evidence="2">Leaf</tissue>
    </source>
</reference>
<keyword evidence="1" id="KW-1185">Reference proteome</keyword>
<protein>
    <submittedName>
        <fullName evidence="2">Uncharacterized protein LOC104247758</fullName>
    </submittedName>
</protein>
<dbReference type="RefSeq" id="XP_009802155.1">
    <property type="nucleotide sequence ID" value="XM_009803853.1"/>
</dbReference>
<evidence type="ECO:0000313" key="1">
    <source>
        <dbReference type="Proteomes" id="UP000189701"/>
    </source>
</evidence>
<reference evidence="1" key="1">
    <citation type="journal article" date="2013" name="Genome Biol.">
        <title>Reference genomes and transcriptomes of Nicotiana sylvestris and Nicotiana tomentosiformis.</title>
        <authorList>
            <person name="Sierro N."/>
            <person name="Battey J.N."/>
            <person name="Ouadi S."/>
            <person name="Bovet L."/>
            <person name="Goepfert S."/>
            <person name="Bakaher N."/>
            <person name="Peitsch M.C."/>
            <person name="Ivanov N.V."/>
        </authorList>
    </citation>
    <scope>NUCLEOTIDE SEQUENCE [LARGE SCALE GENOMIC DNA]</scope>
</reference>
<gene>
    <name evidence="2" type="primary">LOC104247758</name>
</gene>
<evidence type="ECO:0000313" key="2">
    <source>
        <dbReference type="RefSeq" id="XP_009802155.1"/>
    </source>
</evidence>
<dbReference type="Proteomes" id="UP000189701">
    <property type="component" value="Unplaced"/>
</dbReference>
<dbReference type="AlphaFoldDB" id="A0A1U7YTL8"/>
<accession>A0A1U7YTL8</accession>
<proteinExistence type="predicted"/>